<dbReference type="PANTHER" id="PTHR30371:SF0">
    <property type="entry name" value="SEC-INDEPENDENT PROTEIN TRANSLOCASE PROTEIN TATC, CHLOROPLASTIC-RELATED"/>
    <property type="match status" value="1"/>
</dbReference>
<evidence type="ECO:0000256" key="4">
    <source>
        <dbReference type="ARBA" id="ARBA00022989"/>
    </source>
</evidence>
<evidence type="ECO:0000256" key="1">
    <source>
        <dbReference type="ARBA" id="ARBA00004141"/>
    </source>
</evidence>
<accession>A0A0H3WGU0</accession>
<organism evidence="6">
    <name type="scientific">Viscum scurruloideum</name>
    <dbReference type="NCBI Taxonomy" id="1664545"/>
    <lineage>
        <taxon>Eukaryota</taxon>
        <taxon>Viridiplantae</taxon>
        <taxon>Streptophyta</taxon>
        <taxon>Embryophyta</taxon>
        <taxon>Tracheophyta</taxon>
        <taxon>Spermatophyta</taxon>
        <taxon>Magnoliopsida</taxon>
        <taxon>eudicotyledons</taxon>
        <taxon>Gunneridae</taxon>
        <taxon>Pentapetalae</taxon>
        <taxon>Santalales</taxon>
        <taxon>Viscaceae</taxon>
        <taxon>Viscum</taxon>
    </lineage>
</organism>
<comment type="subcellular location">
    <subcellularLocation>
        <location evidence="1">Membrane</location>
        <topology evidence="1">Multi-pass membrane protein</topology>
    </subcellularLocation>
</comment>
<sequence>MFKMRYDWMVEVRIRSVRSWGCLVWTWLTRYWHREEFISPIAKPVYSRTAFSSFVLSKSTDGLPTAVETSPCAMVYFVFPLLVHQMWCFMVPLCFSGCRARSRRLLHLSVGRLMVFQFLTPTPLVPSCWHVPSVWANHLTTHSLQCMMLPSLSDHLHLAVRFSFLRSVSSQVVPGISICVSWPIVFAIDSRTRSSGLLVHLWELTALGRLRRFGLVLPLIPAATVTPPELVFQIVASSTSYSIFELAIYMASIAQQVVFMVRK</sequence>
<evidence type="ECO:0000256" key="3">
    <source>
        <dbReference type="ARBA" id="ARBA00022692"/>
    </source>
</evidence>
<keyword evidence="6" id="KW-0496">Mitochondrion</keyword>
<dbReference type="AlphaFoldDB" id="A0A0H3WGU0"/>
<keyword evidence="5" id="KW-0472">Membrane</keyword>
<evidence type="ECO:0000256" key="2">
    <source>
        <dbReference type="ARBA" id="ARBA00008882"/>
    </source>
</evidence>
<name>A0A0H3WGU0_9MAGN</name>
<gene>
    <name evidence="6" type="primary">mttB</name>
</gene>
<dbReference type="GO" id="GO:0009977">
    <property type="term" value="F:proton motive force dependent protein transmembrane transporter activity"/>
    <property type="evidence" value="ECO:0007669"/>
    <property type="project" value="TreeGrafter"/>
</dbReference>
<dbReference type="GO" id="GO:0043953">
    <property type="term" value="P:protein transport by the Tat complex"/>
    <property type="evidence" value="ECO:0007669"/>
    <property type="project" value="TreeGrafter"/>
</dbReference>
<dbReference type="EMBL" id="KT022222">
    <property type="protein sequence ID" value="AKL79258.1"/>
    <property type="molecule type" value="Genomic_DNA"/>
</dbReference>
<protein>
    <submittedName>
        <fullName evidence="6">Transport membrane protein</fullName>
    </submittedName>
</protein>
<evidence type="ECO:0000256" key="5">
    <source>
        <dbReference type="ARBA" id="ARBA00023136"/>
    </source>
</evidence>
<keyword evidence="3" id="KW-0812">Transmembrane</keyword>
<dbReference type="GO" id="GO:0033281">
    <property type="term" value="C:TAT protein transport complex"/>
    <property type="evidence" value="ECO:0007669"/>
    <property type="project" value="TreeGrafter"/>
</dbReference>
<comment type="similarity">
    <text evidence="2">Belongs to the TatC family.</text>
</comment>
<geneLocation type="mitochondrion" evidence="6"/>
<evidence type="ECO:0000313" key="6">
    <source>
        <dbReference type="EMBL" id="AKL79258.1"/>
    </source>
</evidence>
<proteinExistence type="inferred from homology"/>
<dbReference type="PANTHER" id="PTHR30371">
    <property type="entry name" value="SEC-INDEPENDENT PROTEIN TRANSLOCASE PROTEIN TATC"/>
    <property type="match status" value="1"/>
</dbReference>
<dbReference type="InterPro" id="IPR002033">
    <property type="entry name" value="TatC"/>
</dbReference>
<reference evidence="6" key="1">
    <citation type="journal article" date="2015" name="Proc. Natl. Acad. Sci. U.S.A.">
        <title>Miniaturized mitogenome of the parasitic plant Viscum scurruloideum is extremely divergent and dynamic and has lost all nad genes.</title>
        <authorList>
            <person name="Skippington E."/>
            <person name="Barkman T.J."/>
            <person name="Rice D.W."/>
            <person name="Palmer J.D."/>
        </authorList>
    </citation>
    <scope>NUCLEOTIDE SEQUENCE</scope>
</reference>
<keyword evidence="4" id="KW-1133">Transmembrane helix</keyword>
<dbReference type="GO" id="GO:0065002">
    <property type="term" value="P:intracellular protein transmembrane transport"/>
    <property type="evidence" value="ECO:0007669"/>
    <property type="project" value="TreeGrafter"/>
</dbReference>